<dbReference type="Gene3D" id="2.40.10.500">
    <property type="match status" value="2"/>
</dbReference>
<evidence type="ECO:0000256" key="1">
    <source>
        <dbReference type="ARBA" id="ARBA00022737"/>
    </source>
</evidence>
<protein>
    <recommendedName>
        <fullName evidence="5">NHL repeat containing protein</fullName>
    </recommendedName>
</protein>
<dbReference type="InterPro" id="IPR011042">
    <property type="entry name" value="6-blade_b-propeller_TolB-like"/>
</dbReference>
<evidence type="ECO:0000313" key="4">
    <source>
        <dbReference type="Proteomes" id="UP000663881"/>
    </source>
</evidence>
<dbReference type="SUPFAM" id="SSF53850">
    <property type="entry name" value="Periplasmic binding protein-like II"/>
    <property type="match status" value="1"/>
</dbReference>
<dbReference type="Gene3D" id="3.40.190.10">
    <property type="entry name" value="Periplasmic binding protein-like II"/>
    <property type="match status" value="1"/>
</dbReference>
<dbReference type="Pfam" id="PF01436">
    <property type="entry name" value="NHL"/>
    <property type="match status" value="2"/>
</dbReference>
<dbReference type="PROSITE" id="PS51125">
    <property type="entry name" value="NHL"/>
    <property type="match status" value="2"/>
</dbReference>
<comment type="caution">
    <text evidence="3">The sequence shown here is derived from an EMBL/GenBank/DDBJ whole genome shotgun (WGS) entry which is preliminary data.</text>
</comment>
<dbReference type="CDD" id="cd05819">
    <property type="entry name" value="NHL"/>
    <property type="match status" value="1"/>
</dbReference>
<reference evidence="3" key="1">
    <citation type="submission" date="2021-02" db="EMBL/GenBank/DDBJ databases">
        <authorList>
            <person name="Nowell W R."/>
        </authorList>
    </citation>
    <scope>NUCLEOTIDE SEQUENCE</scope>
</reference>
<gene>
    <name evidence="3" type="ORF">OKA104_LOCUS25640</name>
</gene>
<name>A0A819JAW4_9BILA</name>
<feature type="repeat" description="NHL" evidence="2">
    <location>
        <begin position="897"/>
        <end position="940"/>
    </location>
</feature>
<dbReference type="AlphaFoldDB" id="A0A819JAW4"/>
<evidence type="ECO:0000256" key="2">
    <source>
        <dbReference type="PROSITE-ProRule" id="PRU00504"/>
    </source>
</evidence>
<proteinExistence type="predicted"/>
<dbReference type="PANTHER" id="PTHR24104">
    <property type="entry name" value="E3 UBIQUITIN-PROTEIN LIGASE NHLRC1-RELATED"/>
    <property type="match status" value="1"/>
</dbReference>
<keyword evidence="1" id="KW-0677">Repeat</keyword>
<dbReference type="EMBL" id="CAJOAY010002167">
    <property type="protein sequence ID" value="CAF3927733.1"/>
    <property type="molecule type" value="Genomic_DNA"/>
</dbReference>
<feature type="repeat" description="NHL" evidence="2">
    <location>
        <begin position="710"/>
        <end position="741"/>
    </location>
</feature>
<dbReference type="Proteomes" id="UP000663881">
    <property type="component" value="Unassembled WGS sequence"/>
</dbReference>
<dbReference type="SUPFAM" id="SSF101898">
    <property type="entry name" value="NHL repeat"/>
    <property type="match status" value="1"/>
</dbReference>
<dbReference type="InterPro" id="IPR050952">
    <property type="entry name" value="TRIM-NHL_E3_ligases"/>
</dbReference>
<evidence type="ECO:0000313" key="3">
    <source>
        <dbReference type="EMBL" id="CAF3927733.1"/>
    </source>
</evidence>
<dbReference type="InterPro" id="IPR001258">
    <property type="entry name" value="NHL_repeat"/>
</dbReference>
<evidence type="ECO:0008006" key="5">
    <source>
        <dbReference type="Google" id="ProtNLM"/>
    </source>
</evidence>
<dbReference type="Gene3D" id="2.120.10.30">
    <property type="entry name" value="TolB, C-terminal domain"/>
    <property type="match status" value="1"/>
</dbReference>
<sequence>MSSDIHNDDTDITTLKVAMYPHLPDSAGDNYAKLLQFINEEFKKIQPTINLQLRPLDHNDNFYSLATLTPWLSTDGTGYDVVEIDTLILGDLVNAGLIVPQFPISHNHSDWHSAATSAVQFNQAVYAYPHIMCAYFLFTRDEQAAKVTTIDELINILSPNASATYRLVGNMNSSWILPSLWINSYQSSNNSEYNIPAFALHSYQKNSFETMCKFVQLCDRAGGENNCLNGVFRDNSNMTALLFAHKQTAAMFGFSENLFTVLKNGDLDDYSNVKMIPLPLGTNDNQPGFFTNAFVFRRNMSVDVLKAARLFSDFMGTPRMQAAVVGSADSPNARPRYLLPMSKNAYNEPLLANDRFYQQYFRNLDIGYPYPTVGFLNTRKELNTAILKEVDVKNDSSSSSINERGFQSAGYPAMTKERAYQLLYPSISSRSSADAFLDKLVVPGGETPIKFFWSGFGVPNSAEVAAEIARYHNGVTLEMLLERPENAAVKQQMCIWPAREDISPIAEACRAQWRRLSQVYAEKARGPVTPILGDHVAPDSVWMTHEKNALNQSQQKGNYIYGFQRPMNLYEVYCVKMAKSRSDYPEIKEKICTKQTGTSMLTSTSTITTTTTSTTTTTTAVTFIPTGIYALTIPTCATWSQSGITVAGNANGTSGSDLYSLSSPVGIFIDNNDTLYIADRDNNRIMMYYANAASGIVVAGDLSAGSSSSQLNSPKGIAVDQYGSIIVADSSNYRIQSFSSGSIVANTIAINSAANPLGQIRDLHIDVNNNIYVTDSDYNRVVKFSTGNAIGVVLAPTNGTGSAANQLLGPFGNFIDGNQTLYIADSRNSRVQMWIPDAISGITVAGETGVAGSSLALLSNPEAITVDNNGYIYVVDEGNARVVKWTTNYTTGGVCVVGCSGIIGSTNNELNGPRDVKFDSQGNLYITDQANHRIQKFLIQLPTSPCSP</sequence>
<accession>A0A819JAW4</accession>
<organism evidence="3 4">
    <name type="scientific">Adineta steineri</name>
    <dbReference type="NCBI Taxonomy" id="433720"/>
    <lineage>
        <taxon>Eukaryota</taxon>
        <taxon>Metazoa</taxon>
        <taxon>Spiralia</taxon>
        <taxon>Gnathifera</taxon>
        <taxon>Rotifera</taxon>
        <taxon>Eurotatoria</taxon>
        <taxon>Bdelloidea</taxon>
        <taxon>Adinetida</taxon>
        <taxon>Adinetidae</taxon>
        <taxon>Adineta</taxon>
    </lineage>
</organism>